<dbReference type="PATRIC" id="fig|1341157.4.peg.2981"/>
<evidence type="ECO:0000256" key="2">
    <source>
        <dbReference type="SAM" id="SignalP"/>
    </source>
</evidence>
<dbReference type="AlphaFoldDB" id="W7UAX2"/>
<name>W7UAX2_RUMFL</name>
<proteinExistence type="predicted"/>
<dbReference type="EMBL" id="ATAX01000036">
    <property type="protein sequence ID" value="EWM52216.1"/>
    <property type="molecule type" value="Genomic_DNA"/>
</dbReference>
<evidence type="ECO:0000256" key="1">
    <source>
        <dbReference type="SAM" id="MobiDB-lite"/>
    </source>
</evidence>
<evidence type="ECO:0000313" key="4">
    <source>
        <dbReference type="Proteomes" id="UP000019365"/>
    </source>
</evidence>
<keyword evidence="2" id="KW-0732">Signal</keyword>
<feature type="signal peptide" evidence="2">
    <location>
        <begin position="1"/>
        <end position="28"/>
    </location>
</feature>
<feature type="compositionally biased region" description="Basic and acidic residues" evidence="1">
    <location>
        <begin position="42"/>
        <end position="51"/>
    </location>
</feature>
<keyword evidence="4" id="KW-1185">Reference proteome</keyword>
<accession>W7UAX2</accession>
<comment type="caution">
    <text evidence="3">The sequence shown here is derived from an EMBL/GenBank/DDBJ whole genome shotgun (WGS) entry which is preliminary data.</text>
</comment>
<feature type="region of interest" description="Disordered" evidence="1">
    <location>
        <begin position="32"/>
        <end position="51"/>
    </location>
</feature>
<dbReference type="Proteomes" id="UP000019365">
    <property type="component" value="Unassembled WGS sequence"/>
</dbReference>
<evidence type="ECO:0008006" key="5">
    <source>
        <dbReference type="Google" id="ProtNLM"/>
    </source>
</evidence>
<reference evidence="3 4" key="1">
    <citation type="journal article" date="2014" name="PLoS ONE">
        <title>Rumen cellulosomics: divergent fiber-degrading strategies revealed by comparative genome-wide analysis of six ruminococcal strains.</title>
        <authorList>
            <person name="Dassa B."/>
            <person name="Borovok I."/>
            <person name="Ruimy-Israeli V."/>
            <person name="Lamed R."/>
            <person name="Flint H.J."/>
            <person name="Duncan S.H."/>
            <person name="Henrissat B."/>
            <person name="Coutinho P."/>
            <person name="Morrison M."/>
            <person name="Mosoni P."/>
            <person name="Yeoman C.J."/>
            <person name="White B.A."/>
            <person name="Bayer E.A."/>
        </authorList>
    </citation>
    <scope>NUCLEOTIDE SEQUENCE [LARGE SCALE GENOMIC DNA]</scope>
    <source>
        <strain evidence="3 4">007c</strain>
    </source>
</reference>
<gene>
    <name evidence="3" type="ORF">RF007C_12760</name>
</gene>
<sequence length="256" mass="28764">MKNTAAKVIAILISVMCFAGFTACGARAETGSHGQTFEETDAGGKDKEEETTAKITEDATTAISAENADNDAVEAFHEAKLIKVGEHTYYPDYLFESDRDKKFKDYILSVLGKCDKELHDNIFVYVIMEAETKDEFRFSAKIIIDGVILEEGEMMNWHTPDTGYVWNYDYSKFRRCDFTKSDLVPAEEAITIVYEDAKANSEKLCNGDSISGTYLLKADGQGNLYYEFTVNKYSLVTIDAKTGSMIKAHYWDGEYT</sequence>
<evidence type="ECO:0000313" key="3">
    <source>
        <dbReference type="EMBL" id="EWM52216.1"/>
    </source>
</evidence>
<feature type="chain" id="PRO_5004901593" description="PepSY domain-containing protein" evidence="2">
    <location>
        <begin position="29"/>
        <end position="256"/>
    </location>
</feature>
<organism evidence="3 4">
    <name type="scientific">Ruminococcus flavefaciens 007c</name>
    <dbReference type="NCBI Taxonomy" id="1341157"/>
    <lineage>
        <taxon>Bacteria</taxon>
        <taxon>Bacillati</taxon>
        <taxon>Bacillota</taxon>
        <taxon>Clostridia</taxon>
        <taxon>Eubacteriales</taxon>
        <taxon>Oscillospiraceae</taxon>
        <taxon>Ruminococcus</taxon>
    </lineage>
</organism>
<protein>
    <recommendedName>
        <fullName evidence="5">PepSY domain-containing protein</fullName>
    </recommendedName>
</protein>
<dbReference type="PROSITE" id="PS51257">
    <property type="entry name" value="PROKAR_LIPOPROTEIN"/>
    <property type="match status" value="1"/>
</dbReference>
<dbReference type="OrthoDB" id="1819167at2"/>
<dbReference type="RefSeq" id="WP_037301181.1">
    <property type="nucleotide sequence ID" value="NZ_ATAX01000036.1"/>
</dbReference>